<keyword evidence="2 5" id="KW-0479">Metal-binding</keyword>
<dbReference type="GO" id="GO:0000981">
    <property type="term" value="F:DNA-binding transcription factor activity, RNA polymerase II-specific"/>
    <property type="evidence" value="ECO:0007669"/>
    <property type="project" value="InterPro"/>
</dbReference>
<feature type="region of interest" description="Disordered" evidence="6">
    <location>
        <begin position="62"/>
        <end position="162"/>
    </location>
</feature>
<evidence type="ECO:0000256" key="2">
    <source>
        <dbReference type="ARBA" id="ARBA00022723"/>
    </source>
</evidence>
<evidence type="ECO:0000313" key="8">
    <source>
        <dbReference type="Ensembl" id="ENSCSRP00000021756.1"/>
    </source>
</evidence>
<dbReference type="Gene3D" id="2.10.110.10">
    <property type="entry name" value="Cysteine Rich Protein"/>
    <property type="match status" value="1"/>
</dbReference>
<organism evidence="8 9">
    <name type="scientific">Chelydra serpentina</name>
    <name type="common">Snapping turtle</name>
    <name type="synonym">Testudo serpentina</name>
    <dbReference type="NCBI Taxonomy" id="8475"/>
    <lineage>
        <taxon>Eukaryota</taxon>
        <taxon>Metazoa</taxon>
        <taxon>Chordata</taxon>
        <taxon>Craniata</taxon>
        <taxon>Vertebrata</taxon>
        <taxon>Euteleostomi</taxon>
        <taxon>Archelosauria</taxon>
        <taxon>Testudinata</taxon>
        <taxon>Testudines</taxon>
        <taxon>Cryptodira</taxon>
        <taxon>Durocryptodira</taxon>
        <taxon>Americhelydia</taxon>
        <taxon>Chelydroidea</taxon>
        <taxon>Chelydridae</taxon>
        <taxon>Chelydra</taxon>
    </lineage>
</organism>
<dbReference type="GO" id="GO:0045944">
    <property type="term" value="P:positive regulation of transcription by RNA polymerase II"/>
    <property type="evidence" value="ECO:0007669"/>
    <property type="project" value="InterPro"/>
</dbReference>
<feature type="domain" description="LIM zinc-binding" evidence="7">
    <location>
        <begin position="7"/>
        <end position="69"/>
    </location>
</feature>
<protein>
    <recommendedName>
        <fullName evidence="7">LIM zinc-binding domain-containing protein</fullName>
    </recommendedName>
</protein>
<dbReference type="PROSITE" id="PS50023">
    <property type="entry name" value="LIM_DOMAIN_2"/>
    <property type="match status" value="1"/>
</dbReference>
<feature type="compositionally biased region" description="Low complexity" evidence="6">
    <location>
        <begin position="84"/>
        <end position="95"/>
    </location>
</feature>
<dbReference type="InterPro" id="IPR001781">
    <property type="entry name" value="Znf_LIM"/>
</dbReference>
<evidence type="ECO:0000256" key="3">
    <source>
        <dbReference type="ARBA" id="ARBA00022833"/>
    </source>
</evidence>
<dbReference type="SMART" id="SM00132">
    <property type="entry name" value="LIM"/>
    <property type="match status" value="1"/>
</dbReference>
<dbReference type="InterPro" id="IPR047169">
    <property type="entry name" value="ISL1/2-like"/>
</dbReference>
<dbReference type="GO" id="GO:0046872">
    <property type="term" value="F:metal ion binding"/>
    <property type="evidence" value="ECO:0007669"/>
    <property type="project" value="UniProtKB-KW"/>
</dbReference>
<dbReference type="GO" id="GO:0007409">
    <property type="term" value="P:axonogenesis"/>
    <property type="evidence" value="ECO:0007669"/>
    <property type="project" value="TreeGrafter"/>
</dbReference>
<evidence type="ECO:0000256" key="1">
    <source>
        <dbReference type="ARBA" id="ARBA00004123"/>
    </source>
</evidence>
<evidence type="ECO:0000256" key="4">
    <source>
        <dbReference type="ARBA" id="ARBA00023038"/>
    </source>
</evidence>
<dbReference type="GO" id="GO:0048665">
    <property type="term" value="P:neuron fate specification"/>
    <property type="evidence" value="ECO:0007669"/>
    <property type="project" value="InterPro"/>
</dbReference>
<reference evidence="8" key="2">
    <citation type="submission" date="2025-09" db="UniProtKB">
        <authorList>
            <consortium name="Ensembl"/>
        </authorList>
    </citation>
    <scope>IDENTIFICATION</scope>
</reference>
<dbReference type="PANTHER" id="PTHR24204">
    <property type="entry name" value="INSULIN GENE ENHANCER PROTEIN"/>
    <property type="match status" value="1"/>
</dbReference>
<dbReference type="Ensembl" id="ENSCSRT00000022714.1">
    <property type="protein sequence ID" value="ENSCSRP00000021756.1"/>
    <property type="gene ID" value="ENSCSRG00000016443.1"/>
</dbReference>
<dbReference type="GO" id="GO:0005634">
    <property type="term" value="C:nucleus"/>
    <property type="evidence" value="ECO:0007669"/>
    <property type="project" value="UniProtKB-SubCell"/>
</dbReference>
<dbReference type="Pfam" id="PF00412">
    <property type="entry name" value="LIM"/>
    <property type="match status" value="1"/>
</dbReference>
<accession>A0A8C3XSY3</accession>
<proteinExistence type="predicted"/>
<keyword evidence="3 5" id="KW-0862">Zinc</keyword>
<reference evidence="8" key="1">
    <citation type="submission" date="2025-08" db="UniProtKB">
        <authorList>
            <consortium name="Ensembl"/>
        </authorList>
    </citation>
    <scope>IDENTIFICATION</scope>
</reference>
<evidence type="ECO:0000256" key="6">
    <source>
        <dbReference type="SAM" id="MobiDB-lite"/>
    </source>
</evidence>
<keyword evidence="9" id="KW-1185">Reference proteome</keyword>
<keyword evidence="4 5" id="KW-0440">LIM domain</keyword>
<dbReference type="PROSITE" id="PS00478">
    <property type="entry name" value="LIM_DOMAIN_1"/>
    <property type="match status" value="1"/>
</dbReference>
<comment type="subcellular location">
    <subcellularLocation>
        <location evidence="1">Nucleus</location>
    </subcellularLocation>
</comment>
<dbReference type="Proteomes" id="UP000694403">
    <property type="component" value="Unplaced"/>
</dbReference>
<dbReference type="PANTHER" id="PTHR24204:SF8">
    <property type="entry name" value="TAILUP, ISOFORM A"/>
    <property type="match status" value="1"/>
</dbReference>
<evidence type="ECO:0000313" key="9">
    <source>
        <dbReference type="Proteomes" id="UP000694403"/>
    </source>
</evidence>
<evidence type="ECO:0000259" key="7">
    <source>
        <dbReference type="PROSITE" id="PS50023"/>
    </source>
</evidence>
<dbReference type="AlphaFoldDB" id="A0A8C3XSY3"/>
<sequence length="200" mass="21264">GSQGATPACAGCGGKIRGPFLLRVAPDTEWHMGCLRCSCCRLSLAHSPTCFLRDGPAWRGGLAPGPPAPAQGLADPRPHRPERAAAPGPELLLRGQPSPRRRAEGAAGGADRPQPPRHPGLVPEQALQGQEAEPREPAAAAAPGKRERGPSRDCPTQARETQRQWRLENREIHGVCLWPGALIENPLYRHSSPGLVSSLP</sequence>
<evidence type="ECO:0000256" key="5">
    <source>
        <dbReference type="PROSITE-ProRule" id="PRU00125"/>
    </source>
</evidence>
<name>A0A8C3XSY3_CHESE</name>